<proteinExistence type="predicted"/>
<dbReference type="Proteomes" id="UP000283850">
    <property type="component" value="Unassembled WGS sequence"/>
</dbReference>
<organism evidence="2 3">
    <name type="scientific">Bacteroides intestinalis</name>
    <dbReference type="NCBI Taxonomy" id="329854"/>
    <lineage>
        <taxon>Bacteria</taxon>
        <taxon>Pseudomonadati</taxon>
        <taxon>Bacteroidota</taxon>
        <taxon>Bacteroidia</taxon>
        <taxon>Bacteroidales</taxon>
        <taxon>Bacteroidaceae</taxon>
        <taxon>Bacteroides</taxon>
    </lineage>
</organism>
<evidence type="ECO:0000313" key="2">
    <source>
        <dbReference type="EMBL" id="RGV58527.1"/>
    </source>
</evidence>
<accession>A0A412YM04</accession>
<comment type="caution">
    <text evidence="2">The sequence shown here is derived from an EMBL/GenBank/DDBJ whole genome shotgun (WGS) entry which is preliminary data.</text>
</comment>
<dbReference type="RefSeq" id="WP_118420690.1">
    <property type="nucleotide sequence ID" value="NZ_QRZF01000001.1"/>
</dbReference>
<keyword evidence="1" id="KW-1133">Transmembrane helix</keyword>
<feature type="transmembrane region" description="Helical" evidence="1">
    <location>
        <begin position="180"/>
        <end position="198"/>
    </location>
</feature>
<gene>
    <name evidence="2" type="ORF">DWW10_00580</name>
</gene>
<evidence type="ECO:0000313" key="3">
    <source>
        <dbReference type="Proteomes" id="UP000283850"/>
    </source>
</evidence>
<name>A0A412YM04_9BACE</name>
<reference evidence="2 3" key="1">
    <citation type="submission" date="2018-08" db="EMBL/GenBank/DDBJ databases">
        <title>A genome reference for cultivated species of the human gut microbiota.</title>
        <authorList>
            <person name="Zou Y."/>
            <person name="Xue W."/>
            <person name="Luo G."/>
        </authorList>
    </citation>
    <scope>NUCLEOTIDE SEQUENCE [LARGE SCALE GENOMIC DNA]</scope>
    <source>
        <strain evidence="2 3">AF14-32</strain>
    </source>
</reference>
<sequence length="353" mass="40284">MKHYQSILFALCGLLLLTLGILVYQVYDSGVGGRERCKREAELSLKSAAELWVNREFDKLGIPFYYEGGEPKTKNKVRRMVLAEGEFVVEIDSLKEVKRLTASWMLGLKTRVLFLLDTPPVLLLNELWQKELDSMKPYCSGAFVVQSELPDKKKGEKFIAGDSTLMTDKYKLGDYYLDDMYFLSLAAYLSVPSLWLCADWGGRAILSCLVMIAILLSVLIFFFLHNRNKQNNVETNPSDDFVMCISERKYQIAGVLFDEEAGTLTFEDKNTVKCAMQLYKLLSAFVHAKSHFLPNDRIVEICSWSAEDCGINEKRRVTVSLLRKLLDSEKSHVNLVSGRNEENKLGFYLIVEK</sequence>
<dbReference type="AlphaFoldDB" id="A0A412YM04"/>
<keyword evidence="1" id="KW-0472">Membrane</keyword>
<feature type="transmembrane region" description="Helical" evidence="1">
    <location>
        <begin position="6"/>
        <end position="27"/>
    </location>
</feature>
<protein>
    <submittedName>
        <fullName evidence="2">Uncharacterized protein</fullName>
    </submittedName>
</protein>
<dbReference type="EMBL" id="QRZF01000001">
    <property type="protein sequence ID" value="RGV58527.1"/>
    <property type="molecule type" value="Genomic_DNA"/>
</dbReference>
<evidence type="ECO:0000256" key="1">
    <source>
        <dbReference type="SAM" id="Phobius"/>
    </source>
</evidence>
<keyword evidence="1" id="KW-0812">Transmembrane</keyword>
<feature type="transmembrane region" description="Helical" evidence="1">
    <location>
        <begin position="204"/>
        <end position="224"/>
    </location>
</feature>